<sequence>MEKPEIIENFRKYVKLSDEQAGRFFEIAEKKHLSKNELLIDQGEEECPLCLIASGCLMTYHTCTDETQHVIQFGRDMWWTTDLFAFQNHQPSGYSIKAMTETEVYVLNAEAFEKLLAEAPCYERYFRIIFQNSLISHQRRIISNISFTAEEKYTAFRQAYPDVEQLVPQKYIASYLGITPEFLSKIRRRRAGK</sequence>
<dbReference type="SUPFAM" id="SSF51206">
    <property type="entry name" value="cAMP-binding domain-like"/>
    <property type="match status" value="1"/>
</dbReference>
<dbReference type="RefSeq" id="WP_142455202.1">
    <property type="nucleotide sequence ID" value="NZ_FXTP01000012.1"/>
</dbReference>
<dbReference type="InterPro" id="IPR018490">
    <property type="entry name" value="cNMP-bd_dom_sf"/>
</dbReference>
<evidence type="ECO:0000313" key="3">
    <source>
        <dbReference type="Proteomes" id="UP000317557"/>
    </source>
</evidence>
<accession>A0A521EHH2</accession>
<keyword evidence="3" id="KW-1185">Reference proteome</keyword>
<feature type="domain" description="Cyclic nucleotide-binding" evidence="1">
    <location>
        <begin position="12"/>
        <end position="116"/>
    </location>
</feature>
<name>A0A521EHH2_9BACT</name>
<dbReference type="InterPro" id="IPR014710">
    <property type="entry name" value="RmlC-like_jellyroll"/>
</dbReference>
<dbReference type="Gene3D" id="2.60.120.10">
    <property type="entry name" value="Jelly Rolls"/>
    <property type="match status" value="1"/>
</dbReference>
<proteinExistence type="predicted"/>
<dbReference type="OrthoDB" id="667553at2"/>
<evidence type="ECO:0000259" key="1">
    <source>
        <dbReference type="PROSITE" id="PS50042"/>
    </source>
</evidence>
<protein>
    <submittedName>
        <fullName evidence="2">cAMP-binding domain of CRP or a regulatory subunit of cAMP-dependent protein kinases</fullName>
    </submittedName>
</protein>
<dbReference type="Proteomes" id="UP000317557">
    <property type="component" value="Unassembled WGS sequence"/>
</dbReference>
<dbReference type="InterPro" id="IPR000595">
    <property type="entry name" value="cNMP-bd_dom"/>
</dbReference>
<dbReference type="EMBL" id="FXTP01000012">
    <property type="protein sequence ID" value="SMO83345.1"/>
    <property type="molecule type" value="Genomic_DNA"/>
</dbReference>
<reference evidence="2 3" key="1">
    <citation type="submission" date="2017-05" db="EMBL/GenBank/DDBJ databases">
        <authorList>
            <person name="Varghese N."/>
            <person name="Submissions S."/>
        </authorList>
    </citation>
    <scope>NUCLEOTIDE SEQUENCE [LARGE SCALE GENOMIC DNA]</scope>
    <source>
        <strain evidence="2 3">DSM 21985</strain>
    </source>
</reference>
<dbReference type="Pfam" id="PF00027">
    <property type="entry name" value="cNMP_binding"/>
    <property type="match status" value="1"/>
</dbReference>
<dbReference type="PROSITE" id="PS50042">
    <property type="entry name" value="CNMP_BINDING_3"/>
    <property type="match status" value="1"/>
</dbReference>
<evidence type="ECO:0000313" key="2">
    <source>
        <dbReference type="EMBL" id="SMO83345.1"/>
    </source>
</evidence>
<gene>
    <name evidence="2" type="ORF">SAMN06265219_11250</name>
</gene>
<organism evidence="2 3">
    <name type="scientific">Gracilimonas mengyeensis</name>
    <dbReference type="NCBI Taxonomy" id="1302730"/>
    <lineage>
        <taxon>Bacteria</taxon>
        <taxon>Pseudomonadati</taxon>
        <taxon>Balneolota</taxon>
        <taxon>Balneolia</taxon>
        <taxon>Balneolales</taxon>
        <taxon>Balneolaceae</taxon>
        <taxon>Gracilimonas</taxon>
    </lineage>
</organism>
<dbReference type="CDD" id="cd00038">
    <property type="entry name" value="CAP_ED"/>
    <property type="match status" value="1"/>
</dbReference>
<dbReference type="AlphaFoldDB" id="A0A521EHH2"/>